<name>A0A9W4T9S7_9GLOM</name>
<feature type="non-terminal residue" evidence="4">
    <location>
        <position position="70"/>
    </location>
</feature>
<evidence type="ECO:0000256" key="2">
    <source>
        <dbReference type="ARBA" id="ARBA00022840"/>
    </source>
</evidence>
<keyword evidence="2" id="KW-0067">ATP-binding</keyword>
<keyword evidence="3" id="KW-0539">Nucleus</keyword>
<dbReference type="PANTHER" id="PTHR18937">
    <property type="entry name" value="STRUCTURAL MAINTENANCE OF CHROMOSOMES SMC FAMILY MEMBER"/>
    <property type="match status" value="1"/>
</dbReference>
<evidence type="ECO:0000256" key="1">
    <source>
        <dbReference type="ARBA" id="ARBA00022741"/>
    </source>
</evidence>
<dbReference type="PANTHER" id="PTHR18937:SF172">
    <property type="entry name" value="STRUCTURAL MAINTENANCE OF CHROMOSOMES PROTEIN"/>
    <property type="match status" value="1"/>
</dbReference>
<protein>
    <submittedName>
        <fullName evidence="4">324_t:CDS:1</fullName>
    </submittedName>
</protein>
<dbReference type="AlphaFoldDB" id="A0A9W4T9S7"/>
<accession>A0A9W4T9S7</accession>
<proteinExistence type="predicted"/>
<evidence type="ECO:0000256" key="3">
    <source>
        <dbReference type="ARBA" id="ARBA00023242"/>
    </source>
</evidence>
<dbReference type="GO" id="GO:0005524">
    <property type="term" value="F:ATP binding"/>
    <property type="evidence" value="ECO:0007669"/>
    <property type="project" value="UniProtKB-KW"/>
</dbReference>
<sequence>GEIESISQMKSKAANKHEDGLLEFLEDIIGTSKYKIPLEEANENLELLDEERSEKLNRVNIVEMDKQSLE</sequence>
<feature type="non-terminal residue" evidence="4">
    <location>
        <position position="1"/>
    </location>
</feature>
<reference evidence="4" key="1">
    <citation type="submission" date="2022-08" db="EMBL/GenBank/DDBJ databases">
        <authorList>
            <person name="Kallberg Y."/>
            <person name="Tangrot J."/>
            <person name="Rosling A."/>
        </authorList>
    </citation>
    <scope>NUCLEOTIDE SEQUENCE</scope>
    <source>
        <strain evidence="4">Wild A</strain>
    </source>
</reference>
<gene>
    <name evidence="4" type="ORF">FWILDA_LOCUS19000</name>
</gene>
<dbReference type="EMBL" id="CAMKVN010020900">
    <property type="protein sequence ID" value="CAI2199291.1"/>
    <property type="molecule type" value="Genomic_DNA"/>
</dbReference>
<comment type="caution">
    <text evidence="4">The sequence shown here is derived from an EMBL/GenBank/DDBJ whole genome shotgun (WGS) entry which is preliminary data.</text>
</comment>
<keyword evidence="5" id="KW-1185">Reference proteome</keyword>
<evidence type="ECO:0000313" key="5">
    <source>
        <dbReference type="Proteomes" id="UP001153678"/>
    </source>
</evidence>
<dbReference type="Proteomes" id="UP001153678">
    <property type="component" value="Unassembled WGS sequence"/>
</dbReference>
<dbReference type="GO" id="GO:0000796">
    <property type="term" value="C:condensin complex"/>
    <property type="evidence" value="ECO:0007669"/>
    <property type="project" value="TreeGrafter"/>
</dbReference>
<keyword evidence="1" id="KW-0547">Nucleotide-binding</keyword>
<dbReference type="GO" id="GO:0007076">
    <property type="term" value="P:mitotic chromosome condensation"/>
    <property type="evidence" value="ECO:0007669"/>
    <property type="project" value="TreeGrafter"/>
</dbReference>
<dbReference type="OrthoDB" id="5575062at2759"/>
<evidence type="ECO:0000313" key="4">
    <source>
        <dbReference type="EMBL" id="CAI2199291.1"/>
    </source>
</evidence>
<organism evidence="4 5">
    <name type="scientific">Funneliformis geosporum</name>
    <dbReference type="NCBI Taxonomy" id="1117311"/>
    <lineage>
        <taxon>Eukaryota</taxon>
        <taxon>Fungi</taxon>
        <taxon>Fungi incertae sedis</taxon>
        <taxon>Mucoromycota</taxon>
        <taxon>Glomeromycotina</taxon>
        <taxon>Glomeromycetes</taxon>
        <taxon>Glomerales</taxon>
        <taxon>Glomeraceae</taxon>
        <taxon>Funneliformis</taxon>
    </lineage>
</organism>